<dbReference type="InterPro" id="IPR051212">
    <property type="entry name" value="Type-I_RE_S_subunit"/>
</dbReference>
<evidence type="ECO:0000313" key="6">
    <source>
        <dbReference type="Proteomes" id="UP001171916"/>
    </source>
</evidence>
<sequence length="565" mass="64550">MKLLDLFQELTIHPKNAKEIKGLILQLAIKGMLTKNWRHKKQVTKSKEEFLKIILSGKTEVLEYSGVKKEKPINPFSKEDESFEVPDTWVWCRFATAAYIVRGGSPRPIKSYITDDPNGLNWIKIGDTKGATKYIESCAEKIIPEGLKKSRYVEPGDFLLSNSMSFGKPYIMKTDGCIHDGWLLIREVKKALDKDYLFYLLSSPYIYSSFKDSAAGGVVQNLNIEKVRQTMLPIPPLEEQKAIVAIVEQLFKEFEALEEQTKVRVQLKEDFVTSALAQLTTENTSQIWSFLQPHFNEFFTEKSGVKKLRESILQLAVQGKLTKHWRAANPNVEPASTLLAKIKAEKEALIKAKKIKKEKPLPEITEEEIPYELPEGWEWVRLGEAFTYGTRDKAESNSVHQDTWVLELEDVEKSSSKLLQKVRFKDRQFRSTKSIFRKGDVIYGKLRPYLDKVIVADEQGVCTTEMIPIKIYSQCSPEYLRLYLKNPSFIEYANSSTHGMNLPRMGTDKAVKAIIALPPTEEQKAIVQTVNTLMSLCDQLDQAIEEGEVQIQQLMQSCSREVFEG</sequence>
<organism evidence="5 6">
    <name type="scientific">Algoriphagus sediminis</name>
    <dbReference type="NCBI Taxonomy" id="3057113"/>
    <lineage>
        <taxon>Bacteria</taxon>
        <taxon>Pseudomonadati</taxon>
        <taxon>Bacteroidota</taxon>
        <taxon>Cytophagia</taxon>
        <taxon>Cytophagales</taxon>
        <taxon>Cyclobacteriaceae</taxon>
        <taxon>Algoriphagus</taxon>
    </lineage>
</organism>
<keyword evidence="5" id="KW-0540">Nuclease</keyword>
<dbReference type="CDD" id="cd17283">
    <property type="entry name" value="RMtype1_S_Hpy180ORF7835P_TRD2-CR2_like"/>
    <property type="match status" value="1"/>
</dbReference>
<feature type="domain" description="Type I restriction modification DNA specificity" evidence="4">
    <location>
        <begin position="374"/>
        <end position="544"/>
    </location>
</feature>
<evidence type="ECO:0000313" key="5">
    <source>
        <dbReference type="EMBL" id="MDN3205934.1"/>
    </source>
</evidence>
<comment type="similarity">
    <text evidence="1">Belongs to the type-I restriction system S methylase family.</text>
</comment>
<dbReference type="Pfam" id="PF01420">
    <property type="entry name" value="Methylase_S"/>
    <property type="match status" value="2"/>
</dbReference>
<dbReference type="EMBL" id="JAUEPH010000010">
    <property type="protein sequence ID" value="MDN3205934.1"/>
    <property type="molecule type" value="Genomic_DNA"/>
</dbReference>
<accession>A0ABT7YIG1</accession>
<dbReference type="GO" id="GO:0004519">
    <property type="term" value="F:endonuclease activity"/>
    <property type="evidence" value="ECO:0007669"/>
    <property type="project" value="UniProtKB-KW"/>
</dbReference>
<keyword evidence="6" id="KW-1185">Reference proteome</keyword>
<protein>
    <submittedName>
        <fullName evidence="5">Restriction endonuclease subunit S</fullName>
    </submittedName>
</protein>
<dbReference type="InterPro" id="IPR044946">
    <property type="entry name" value="Restrct_endonuc_typeI_TRD_sf"/>
</dbReference>
<dbReference type="SUPFAM" id="SSF116734">
    <property type="entry name" value="DNA methylase specificity domain"/>
    <property type="match status" value="2"/>
</dbReference>
<comment type="caution">
    <text evidence="5">The sequence shown here is derived from an EMBL/GenBank/DDBJ whole genome shotgun (WGS) entry which is preliminary data.</text>
</comment>
<keyword evidence="2" id="KW-0680">Restriction system</keyword>
<dbReference type="Gene3D" id="3.90.220.20">
    <property type="entry name" value="DNA methylase specificity domains"/>
    <property type="match status" value="2"/>
</dbReference>
<evidence type="ECO:0000259" key="4">
    <source>
        <dbReference type="Pfam" id="PF01420"/>
    </source>
</evidence>
<evidence type="ECO:0000256" key="3">
    <source>
        <dbReference type="ARBA" id="ARBA00023125"/>
    </source>
</evidence>
<name>A0ABT7YIG1_9BACT</name>
<dbReference type="PANTHER" id="PTHR43140">
    <property type="entry name" value="TYPE-1 RESTRICTION ENZYME ECOKI SPECIFICITY PROTEIN"/>
    <property type="match status" value="1"/>
</dbReference>
<evidence type="ECO:0000256" key="2">
    <source>
        <dbReference type="ARBA" id="ARBA00022747"/>
    </source>
</evidence>
<keyword evidence="5" id="KW-0255">Endonuclease</keyword>
<dbReference type="Proteomes" id="UP001171916">
    <property type="component" value="Unassembled WGS sequence"/>
</dbReference>
<keyword evidence="3" id="KW-0238">DNA-binding</keyword>
<reference evidence="5" key="1">
    <citation type="submission" date="2023-06" db="EMBL/GenBank/DDBJ databases">
        <title>Robiginitalea aurantiacus sp. nov. and Algoriphagus sediminis sp. nov., isolated from coastal sediment.</title>
        <authorList>
            <person name="Zhou Z.Y."/>
            <person name="An J."/>
            <person name="Jia Y.W."/>
            <person name="Du Z.J."/>
        </authorList>
    </citation>
    <scope>NUCLEOTIDE SEQUENCE</scope>
    <source>
        <strain evidence="5">C2-7</strain>
    </source>
</reference>
<keyword evidence="5" id="KW-0378">Hydrolase</keyword>
<dbReference type="InterPro" id="IPR000055">
    <property type="entry name" value="Restrct_endonuc_typeI_TRD"/>
</dbReference>
<proteinExistence type="inferred from homology"/>
<gene>
    <name evidence="5" type="ORF">QVH07_17400</name>
</gene>
<dbReference type="RefSeq" id="WP_290003002.1">
    <property type="nucleotide sequence ID" value="NZ_JAUEPH010000010.1"/>
</dbReference>
<dbReference type="PANTHER" id="PTHR43140:SF1">
    <property type="entry name" value="TYPE I RESTRICTION ENZYME ECOKI SPECIFICITY SUBUNIT"/>
    <property type="match status" value="1"/>
</dbReference>
<feature type="domain" description="Type I restriction modification DNA specificity" evidence="4">
    <location>
        <begin position="107"/>
        <end position="264"/>
    </location>
</feature>
<evidence type="ECO:0000256" key="1">
    <source>
        <dbReference type="ARBA" id="ARBA00010923"/>
    </source>
</evidence>